<dbReference type="PANTHER" id="PTHR46796">
    <property type="entry name" value="HTH-TYPE TRANSCRIPTIONAL ACTIVATOR RHAS-RELATED"/>
    <property type="match status" value="1"/>
</dbReference>
<keyword evidence="1" id="KW-0805">Transcription regulation</keyword>
<dbReference type="PROSITE" id="PS01124">
    <property type="entry name" value="HTH_ARAC_FAMILY_2"/>
    <property type="match status" value="1"/>
</dbReference>
<dbReference type="Pfam" id="PF12833">
    <property type="entry name" value="HTH_18"/>
    <property type="match status" value="1"/>
</dbReference>
<protein>
    <submittedName>
        <fullName evidence="6">AraC-like DNA-binding protein</fullName>
    </submittedName>
</protein>
<name>A0A7W3JV72_9MICO</name>
<dbReference type="Gene3D" id="1.10.10.60">
    <property type="entry name" value="Homeodomain-like"/>
    <property type="match status" value="1"/>
</dbReference>
<dbReference type="Proteomes" id="UP000524237">
    <property type="component" value="Unassembled WGS sequence"/>
</dbReference>
<gene>
    <name evidence="6" type="ORF">FB555_001970</name>
</gene>
<dbReference type="EMBL" id="JACGWU010000008">
    <property type="protein sequence ID" value="MBA8829844.1"/>
    <property type="molecule type" value="Genomic_DNA"/>
</dbReference>
<dbReference type="InterPro" id="IPR050204">
    <property type="entry name" value="AraC_XylS_family_regulators"/>
</dbReference>
<evidence type="ECO:0000256" key="1">
    <source>
        <dbReference type="ARBA" id="ARBA00023015"/>
    </source>
</evidence>
<feature type="compositionally biased region" description="Polar residues" evidence="4">
    <location>
        <begin position="264"/>
        <end position="275"/>
    </location>
</feature>
<reference evidence="6 7" key="1">
    <citation type="submission" date="2020-07" db="EMBL/GenBank/DDBJ databases">
        <title>Sequencing the genomes of 1000 actinobacteria strains.</title>
        <authorList>
            <person name="Klenk H.-P."/>
        </authorList>
    </citation>
    <scope>NUCLEOTIDE SEQUENCE [LARGE SCALE GENOMIC DNA]</scope>
    <source>
        <strain evidence="6 7">DSM 23737</strain>
    </source>
</reference>
<evidence type="ECO:0000259" key="5">
    <source>
        <dbReference type="PROSITE" id="PS01124"/>
    </source>
</evidence>
<dbReference type="SMART" id="SM00342">
    <property type="entry name" value="HTH_ARAC"/>
    <property type="match status" value="1"/>
</dbReference>
<accession>A0A7W3JV72</accession>
<dbReference type="InterPro" id="IPR009057">
    <property type="entry name" value="Homeodomain-like_sf"/>
</dbReference>
<keyword evidence="7" id="KW-1185">Reference proteome</keyword>
<keyword evidence="2 6" id="KW-0238">DNA-binding</keyword>
<dbReference type="SUPFAM" id="SSF46689">
    <property type="entry name" value="Homeodomain-like"/>
    <property type="match status" value="1"/>
</dbReference>
<dbReference type="InterPro" id="IPR046532">
    <property type="entry name" value="DUF6597"/>
</dbReference>
<dbReference type="InterPro" id="IPR018060">
    <property type="entry name" value="HTH_AraC"/>
</dbReference>
<sequence>MENEWRGILYPTRLPTLHRIPAPPHVSGLVRWFWIPEWNIADGLVSRQELLPFAASNLVVEAGSVALVGPPTGPSFRELTGQGWAVGALLRPAAMPHFLTKPSTIRDTQMNIDAPDLCDAISAEMTAPREAQTNRSRAVAAYSAWIVNNITLPTPAGIQANTMADLIDADPSLIYVEHIAKQLHVSVRTVQRIAEKYFGLSPLTLIRRRRLQTAAETLRTQPSTAVAAIAADLGYADHAHLTNEFRDTLDSTPSSYRRGHEPRTTQNSGQHPTSR</sequence>
<evidence type="ECO:0000313" key="7">
    <source>
        <dbReference type="Proteomes" id="UP000524237"/>
    </source>
</evidence>
<dbReference type="PANTHER" id="PTHR46796:SF13">
    <property type="entry name" value="HTH-TYPE TRANSCRIPTIONAL ACTIVATOR RHAS"/>
    <property type="match status" value="1"/>
</dbReference>
<comment type="caution">
    <text evidence="6">The sequence shown here is derived from an EMBL/GenBank/DDBJ whole genome shotgun (WGS) entry which is preliminary data.</text>
</comment>
<proteinExistence type="predicted"/>
<feature type="region of interest" description="Disordered" evidence="4">
    <location>
        <begin position="247"/>
        <end position="275"/>
    </location>
</feature>
<dbReference type="InterPro" id="IPR018062">
    <property type="entry name" value="HTH_AraC-typ_CS"/>
</dbReference>
<dbReference type="RefSeq" id="WP_343046449.1">
    <property type="nucleotide sequence ID" value="NZ_JACGWU010000008.1"/>
</dbReference>
<evidence type="ECO:0000313" key="6">
    <source>
        <dbReference type="EMBL" id="MBA8829844.1"/>
    </source>
</evidence>
<evidence type="ECO:0000256" key="3">
    <source>
        <dbReference type="ARBA" id="ARBA00023163"/>
    </source>
</evidence>
<organism evidence="6 7">
    <name type="scientific">Alpinimonas psychrophila</name>
    <dbReference type="NCBI Taxonomy" id="748908"/>
    <lineage>
        <taxon>Bacteria</taxon>
        <taxon>Bacillati</taxon>
        <taxon>Actinomycetota</taxon>
        <taxon>Actinomycetes</taxon>
        <taxon>Micrococcales</taxon>
        <taxon>Microbacteriaceae</taxon>
        <taxon>Alpinimonas</taxon>
    </lineage>
</organism>
<feature type="domain" description="HTH araC/xylS-type" evidence="5">
    <location>
        <begin position="161"/>
        <end position="259"/>
    </location>
</feature>
<evidence type="ECO:0000256" key="4">
    <source>
        <dbReference type="SAM" id="MobiDB-lite"/>
    </source>
</evidence>
<dbReference type="PROSITE" id="PS00041">
    <property type="entry name" value="HTH_ARAC_FAMILY_1"/>
    <property type="match status" value="1"/>
</dbReference>
<dbReference type="AlphaFoldDB" id="A0A7W3JV72"/>
<dbReference type="GO" id="GO:0003700">
    <property type="term" value="F:DNA-binding transcription factor activity"/>
    <property type="evidence" value="ECO:0007669"/>
    <property type="project" value="InterPro"/>
</dbReference>
<evidence type="ECO:0000256" key="2">
    <source>
        <dbReference type="ARBA" id="ARBA00023125"/>
    </source>
</evidence>
<dbReference type="GO" id="GO:0043565">
    <property type="term" value="F:sequence-specific DNA binding"/>
    <property type="evidence" value="ECO:0007669"/>
    <property type="project" value="InterPro"/>
</dbReference>
<keyword evidence="3" id="KW-0804">Transcription</keyword>
<dbReference type="Pfam" id="PF20240">
    <property type="entry name" value="DUF6597"/>
    <property type="match status" value="1"/>
</dbReference>